<dbReference type="InterPro" id="IPR016181">
    <property type="entry name" value="Acyl_CoA_acyltransferase"/>
</dbReference>
<evidence type="ECO:0000313" key="3">
    <source>
        <dbReference type="Proteomes" id="UP000291144"/>
    </source>
</evidence>
<organism evidence="2 3">
    <name type="scientific">Kribbella pittospori</name>
    <dbReference type="NCBI Taxonomy" id="722689"/>
    <lineage>
        <taxon>Bacteria</taxon>
        <taxon>Bacillati</taxon>
        <taxon>Actinomycetota</taxon>
        <taxon>Actinomycetes</taxon>
        <taxon>Propionibacteriales</taxon>
        <taxon>Kribbellaceae</taxon>
        <taxon>Kribbella</taxon>
    </lineage>
</organism>
<accession>A0A4R0JNB9</accession>
<dbReference type="InterPro" id="IPR051531">
    <property type="entry name" value="N-acetyltransferase"/>
</dbReference>
<dbReference type="CDD" id="cd04301">
    <property type="entry name" value="NAT_SF"/>
    <property type="match status" value="1"/>
</dbReference>
<dbReference type="Proteomes" id="UP000291144">
    <property type="component" value="Unassembled WGS sequence"/>
</dbReference>
<dbReference type="PANTHER" id="PTHR43792">
    <property type="entry name" value="GNAT FAMILY, PUTATIVE (AFU_ORTHOLOGUE AFUA_3G00765)-RELATED-RELATED"/>
    <property type="match status" value="1"/>
</dbReference>
<keyword evidence="2" id="KW-0808">Transferase</keyword>
<protein>
    <submittedName>
        <fullName evidence="2">N-acetyltransferase</fullName>
    </submittedName>
</protein>
<dbReference type="GO" id="GO:0016747">
    <property type="term" value="F:acyltransferase activity, transferring groups other than amino-acyl groups"/>
    <property type="evidence" value="ECO:0007669"/>
    <property type="project" value="InterPro"/>
</dbReference>
<evidence type="ECO:0000313" key="2">
    <source>
        <dbReference type="EMBL" id="TCC47384.1"/>
    </source>
</evidence>
<name>A0A4R0JNB9_9ACTN</name>
<dbReference type="Pfam" id="PF13302">
    <property type="entry name" value="Acetyltransf_3"/>
    <property type="match status" value="1"/>
</dbReference>
<dbReference type="EMBL" id="SJKB01000030">
    <property type="protein sequence ID" value="TCC47384.1"/>
    <property type="molecule type" value="Genomic_DNA"/>
</dbReference>
<comment type="caution">
    <text evidence="2">The sequence shown here is derived from an EMBL/GenBank/DDBJ whole genome shotgun (WGS) entry which is preliminary data.</text>
</comment>
<dbReference type="PANTHER" id="PTHR43792:SF1">
    <property type="entry name" value="N-ACETYLTRANSFERASE DOMAIN-CONTAINING PROTEIN"/>
    <property type="match status" value="1"/>
</dbReference>
<dbReference type="AlphaFoldDB" id="A0A4R0JNB9"/>
<dbReference type="RefSeq" id="WP_131366799.1">
    <property type="nucleotide sequence ID" value="NZ_SJKB01000030.1"/>
</dbReference>
<keyword evidence="3" id="KW-1185">Reference proteome</keyword>
<reference evidence="2 3" key="1">
    <citation type="submission" date="2019-02" db="EMBL/GenBank/DDBJ databases">
        <title>Kribbella capetownensis sp. nov. and Kribbella speibonae sp. nov., isolated from soil.</title>
        <authorList>
            <person name="Curtis S.M."/>
            <person name="Norton I."/>
            <person name="Everest G.J."/>
            <person name="Meyers P.R."/>
        </authorList>
    </citation>
    <scope>NUCLEOTIDE SEQUENCE [LARGE SCALE GENOMIC DNA]</scope>
    <source>
        <strain evidence="2 3">NRRL B-24813</strain>
    </source>
</reference>
<sequence>MSTSRSDTSVGARPRQESRLTGRGWGIAGCSFRRVMALVRTERLELRWAGVGDFDALCEMWTDELVGQFMGDYGPRDDEAVRGWLTGFVDDGTHVQFSLVRRSDGEVVGWLGMGESEEPVADWSFGYAVRAAHRGQGYMTEALTAGLEYCRGELGVGSLWGECFVGNVASARVMTGAGMVEIEPVERSRRFRTPASV</sequence>
<gene>
    <name evidence="2" type="ORF">E0H73_43395</name>
</gene>
<evidence type="ECO:0000259" key="1">
    <source>
        <dbReference type="PROSITE" id="PS51186"/>
    </source>
</evidence>
<dbReference type="PROSITE" id="PS51186">
    <property type="entry name" value="GNAT"/>
    <property type="match status" value="1"/>
</dbReference>
<dbReference type="SUPFAM" id="SSF55729">
    <property type="entry name" value="Acyl-CoA N-acyltransferases (Nat)"/>
    <property type="match status" value="1"/>
</dbReference>
<dbReference type="InterPro" id="IPR000182">
    <property type="entry name" value="GNAT_dom"/>
</dbReference>
<dbReference type="Gene3D" id="3.40.630.30">
    <property type="match status" value="1"/>
</dbReference>
<dbReference type="OrthoDB" id="9132139at2"/>
<proteinExistence type="predicted"/>
<feature type="domain" description="N-acetyltransferase" evidence="1">
    <location>
        <begin position="44"/>
        <end position="197"/>
    </location>
</feature>